<dbReference type="InterPro" id="IPR003661">
    <property type="entry name" value="HisK_dim/P_dom"/>
</dbReference>
<dbReference type="GO" id="GO:0000155">
    <property type="term" value="F:phosphorelay sensor kinase activity"/>
    <property type="evidence" value="ECO:0007669"/>
    <property type="project" value="InterPro"/>
</dbReference>
<proteinExistence type="predicted"/>
<dbReference type="SMART" id="SM00388">
    <property type="entry name" value="HisKA"/>
    <property type="match status" value="1"/>
</dbReference>
<keyword evidence="4" id="KW-0808">Transferase</keyword>
<evidence type="ECO:0000313" key="9">
    <source>
        <dbReference type="EMBL" id="MBB6209130.1"/>
    </source>
</evidence>
<dbReference type="CDD" id="cd00130">
    <property type="entry name" value="PAS"/>
    <property type="match status" value="1"/>
</dbReference>
<dbReference type="InterPro" id="IPR052162">
    <property type="entry name" value="Sensor_kinase/Photoreceptor"/>
</dbReference>
<keyword evidence="7" id="KW-0472">Membrane</keyword>
<comment type="catalytic activity">
    <reaction evidence="1">
        <text>ATP + protein L-histidine = ADP + protein N-phospho-L-histidine.</text>
        <dbReference type="EC" id="2.7.13.3"/>
    </reaction>
</comment>
<keyword evidence="5 9" id="KW-0418">Kinase</keyword>
<dbReference type="InterPro" id="IPR000014">
    <property type="entry name" value="PAS"/>
</dbReference>
<feature type="transmembrane region" description="Helical" evidence="7">
    <location>
        <begin position="308"/>
        <end position="330"/>
    </location>
</feature>
<dbReference type="InterPro" id="IPR004358">
    <property type="entry name" value="Sig_transdc_His_kin-like_C"/>
</dbReference>
<evidence type="ECO:0000256" key="4">
    <source>
        <dbReference type="ARBA" id="ARBA00022679"/>
    </source>
</evidence>
<dbReference type="SUPFAM" id="SSF55874">
    <property type="entry name" value="ATPase domain of HSP90 chaperone/DNA topoisomerase II/histidine kinase"/>
    <property type="match status" value="1"/>
</dbReference>
<keyword evidence="7" id="KW-0812">Transmembrane</keyword>
<dbReference type="Pfam" id="PF00512">
    <property type="entry name" value="HisKA"/>
    <property type="match status" value="1"/>
</dbReference>
<dbReference type="Proteomes" id="UP000544872">
    <property type="component" value="Unassembled WGS sequence"/>
</dbReference>
<dbReference type="EC" id="2.7.13.3" evidence="2"/>
<dbReference type="InterPro" id="IPR036890">
    <property type="entry name" value="HATPase_C_sf"/>
</dbReference>
<evidence type="ECO:0000256" key="3">
    <source>
        <dbReference type="ARBA" id="ARBA00022553"/>
    </source>
</evidence>
<keyword evidence="3" id="KW-0597">Phosphoprotein</keyword>
<reference evidence="9 10" key="1">
    <citation type="submission" date="2020-08" db="EMBL/GenBank/DDBJ databases">
        <title>Genomic Encyclopedia of Type Strains, Phase IV (KMG-IV): sequencing the most valuable type-strain genomes for metagenomic binning, comparative biology and taxonomic classification.</title>
        <authorList>
            <person name="Goeker M."/>
        </authorList>
    </citation>
    <scope>NUCLEOTIDE SEQUENCE [LARGE SCALE GENOMIC DNA]</scope>
    <source>
        <strain evidence="9 10">DSM 11590</strain>
    </source>
</reference>
<sequence length="764" mass="83027">MTSQPPSQPRPALPPFHSIGLRLMLALLLLLLTLAGAAAVAVQALTDTRSLLEQITTEDMATTQIANALAQDSQSLLGHSPRLALSTDSVSLMGNRAFIFDQMRQMDSLIAQLEHRGQTAHLPPLRQAQIALREKLDSSVALVGQRNETVQRITRRQQDLVALGDRLAAELSANPSEALLGWISRAQQLLPRLSALLTSPGPATAVPLESALRSGLDTLEQRYATLPMAEQERLRPLQQALRDLVEGPDSLASQRRDSQAAQMAVLASVRVSKQAADDLAAAALSVMRTIDDQVQQRRRSATVRGQTAMALLLTGGVLTTAVTLLVFAYIRSSVVGRLRQLRDMVLAAEERRPISPPQIIRDEIDDIGRAVGALVSTLAGRESTLRQSEEQLRLLVETAPFPLVVADRQTGTIAFANDRAEQILIAPCRARTRPSSPGEEEKTGHTDPADPGSFFDTILDPTERTRIRTAIADTAQANGRELRMRGKLGPFWAVLSASPVHFRGQNCVLFAVQDVDSLKAAEERLSQLVHDLERSNADLEQFAAAASHDLRDPLRMISGYLALLARRLEPHFDAECHEFIGYAQNGIRRMDALTSDLLDLARAGRSGPPGPVALTPVVTAVVTALSPLIEEAQATVVIPPDLPVVLGRETDLGRLFQNLIANALKYRSPDRPLTIRLTCTPATTPAGYWHLTLSDTGQGIPRDQQERVFLMFQRLQGRTDGEGTGIGLTLCRKIVEGHGGRLWLDSTLGEGSSFHFTLPGQPAA</sequence>
<evidence type="ECO:0000256" key="7">
    <source>
        <dbReference type="SAM" id="Phobius"/>
    </source>
</evidence>
<comment type="caution">
    <text evidence="9">The sequence shown here is derived from an EMBL/GenBank/DDBJ whole genome shotgun (WGS) entry which is preliminary data.</text>
</comment>
<dbReference type="PROSITE" id="PS50109">
    <property type="entry name" value="HIS_KIN"/>
    <property type="match status" value="1"/>
</dbReference>
<protein>
    <recommendedName>
        <fullName evidence="2">histidine kinase</fullName>
        <ecNumber evidence="2">2.7.13.3</ecNumber>
    </recommendedName>
</protein>
<name>A0A7X0DKP3_NOVIT</name>
<feature type="region of interest" description="Disordered" evidence="6">
    <location>
        <begin position="429"/>
        <end position="455"/>
    </location>
</feature>
<dbReference type="Pfam" id="PF13188">
    <property type="entry name" value="PAS_8"/>
    <property type="match status" value="1"/>
</dbReference>
<feature type="domain" description="Histidine kinase" evidence="8">
    <location>
        <begin position="545"/>
        <end position="762"/>
    </location>
</feature>
<evidence type="ECO:0000256" key="2">
    <source>
        <dbReference type="ARBA" id="ARBA00012438"/>
    </source>
</evidence>
<evidence type="ECO:0000259" key="8">
    <source>
        <dbReference type="PROSITE" id="PS50109"/>
    </source>
</evidence>
<evidence type="ECO:0000256" key="1">
    <source>
        <dbReference type="ARBA" id="ARBA00000085"/>
    </source>
</evidence>
<dbReference type="RefSeq" id="WP_184261036.1">
    <property type="nucleotide sequence ID" value="NZ_JACIIX010000001.1"/>
</dbReference>
<dbReference type="Pfam" id="PF02518">
    <property type="entry name" value="HATPase_c"/>
    <property type="match status" value="1"/>
</dbReference>
<organism evidence="9 10">
    <name type="scientific">Novispirillum itersonii</name>
    <name type="common">Aquaspirillum itersonii</name>
    <dbReference type="NCBI Taxonomy" id="189"/>
    <lineage>
        <taxon>Bacteria</taxon>
        <taxon>Pseudomonadati</taxon>
        <taxon>Pseudomonadota</taxon>
        <taxon>Alphaproteobacteria</taxon>
        <taxon>Rhodospirillales</taxon>
        <taxon>Novispirillaceae</taxon>
        <taxon>Novispirillum</taxon>
    </lineage>
</organism>
<dbReference type="PRINTS" id="PR00344">
    <property type="entry name" value="BCTRLSENSOR"/>
</dbReference>
<evidence type="ECO:0000256" key="6">
    <source>
        <dbReference type="SAM" id="MobiDB-lite"/>
    </source>
</evidence>
<keyword evidence="7" id="KW-1133">Transmembrane helix</keyword>
<evidence type="ECO:0000256" key="5">
    <source>
        <dbReference type="ARBA" id="ARBA00022777"/>
    </source>
</evidence>
<dbReference type="Gene3D" id="1.10.287.130">
    <property type="match status" value="1"/>
</dbReference>
<dbReference type="SMART" id="SM00387">
    <property type="entry name" value="HATPase_c"/>
    <property type="match status" value="1"/>
</dbReference>
<dbReference type="Gene3D" id="3.30.565.10">
    <property type="entry name" value="Histidine kinase-like ATPase, C-terminal domain"/>
    <property type="match status" value="1"/>
</dbReference>
<dbReference type="PANTHER" id="PTHR43304:SF1">
    <property type="entry name" value="PAC DOMAIN-CONTAINING PROTEIN"/>
    <property type="match status" value="1"/>
</dbReference>
<accession>A0A7X0DKP3</accession>
<dbReference type="InterPro" id="IPR035965">
    <property type="entry name" value="PAS-like_dom_sf"/>
</dbReference>
<dbReference type="AlphaFoldDB" id="A0A7X0DKP3"/>
<evidence type="ECO:0000313" key="10">
    <source>
        <dbReference type="Proteomes" id="UP000544872"/>
    </source>
</evidence>
<dbReference type="SUPFAM" id="SSF47384">
    <property type="entry name" value="Homodimeric domain of signal transducing histidine kinase"/>
    <property type="match status" value="1"/>
</dbReference>
<feature type="compositionally biased region" description="Basic and acidic residues" evidence="6">
    <location>
        <begin position="439"/>
        <end position="448"/>
    </location>
</feature>
<dbReference type="CDD" id="cd00082">
    <property type="entry name" value="HisKA"/>
    <property type="match status" value="1"/>
</dbReference>
<dbReference type="Gene3D" id="3.30.450.20">
    <property type="entry name" value="PAS domain"/>
    <property type="match status" value="1"/>
</dbReference>
<dbReference type="SUPFAM" id="SSF55785">
    <property type="entry name" value="PYP-like sensor domain (PAS domain)"/>
    <property type="match status" value="1"/>
</dbReference>
<dbReference type="InterPro" id="IPR036097">
    <property type="entry name" value="HisK_dim/P_sf"/>
</dbReference>
<dbReference type="InterPro" id="IPR005467">
    <property type="entry name" value="His_kinase_dom"/>
</dbReference>
<dbReference type="EMBL" id="JACIIX010000001">
    <property type="protein sequence ID" value="MBB6209130.1"/>
    <property type="molecule type" value="Genomic_DNA"/>
</dbReference>
<keyword evidence="10" id="KW-1185">Reference proteome</keyword>
<gene>
    <name evidence="9" type="ORF">FHS48_000511</name>
</gene>
<dbReference type="InterPro" id="IPR003594">
    <property type="entry name" value="HATPase_dom"/>
</dbReference>
<dbReference type="PANTHER" id="PTHR43304">
    <property type="entry name" value="PHYTOCHROME-LIKE PROTEIN CPH1"/>
    <property type="match status" value="1"/>
</dbReference>